<keyword evidence="3" id="KW-1185">Reference proteome</keyword>
<reference evidence="2" key="1">
    <citation type="submission" date="2022-03" db="EMBL/GenBank/DDBJ databases">
        <authorList>
            <person name="Tunstrom K."/>
        </authorList>
    </citation>
    <scope>NUCLEOTIDE SEQUENCE</scope>
</reference>
<evidence type="ECO:0000256" key="1">
    <source>
        <dbReference type="SAM" id="SignalP"/>
    </source>
</evidence>
<comment type="caution">
    <text evidence="2">The sequence shown here is derived from an EMBL/GenBank/DDBJ whole genome shotgun (WGS) entry which is preliminary data.</text>
</comment>
<evidence type="ECO:0008006" key="4">
    <source>
        <dbReference type="Google" id="ProtNLM"/>
    </source>
</evidence>
<protein>
    <recommendedName>
        <fullName evidence="4">Tachykinin</fullName>
    </recommendedName>
</protein>
<gene>
    <name evidence="2" type="ORF">EEDITHA_LOCUS10578</name>
</gene>
<keyword evidence="1" id="KW-0732">Signal</keyword>
<accession>A0AAU9U6B4</accession>
<feature type="signal peptide" evidence="1">
    <location>
        <begin position="1"/>
        <end position="21"/>
    </location>
</feature>
<dbReference type="AlphaFoldDB" id="A0AAU9U6B4"/>
<evidence type="ECO:0000313" key="2">
    <source>
        <dbReference type="EMBL" id="CAH2095086.1"/>
    </source>
</evidence>
<dbReference type="EMBL" id="CAKOGL010000015">
    <property type="protein sequence ID" value="CAH2095086.1"/>
    <property type="molecule type" value="Genomic_DNA"/>
</dbReference>
<dbReference type="Proteomes" id="UP001153954">
    <property type="component" value="Unassembled WGS sequence"/>
</dbReference>
<proteinExistence type="predicted"/>
<evidence type="ECO:0000313" key="3">
    <source>
        <dbReference type="Proteomes" id="UP001153954"/>
    </source>
</evidence>
<sequence length="259" mass="29986">MGIAKTYVLLITLHLVYVVTAQEVVRRVPQGFLGMRGKKYYEFGDNEFYKRKPQFFVGVKGKKNYDITEADFKRAPMGFVGMRGKKEYMYPDIMLFPESYEYVPKRSGSLIGQIDYSTDEKNNAPEYPILNEFINEYIQKLRSNLNNEVSTESSDVSDDSNMTNEMEKRANIHKFFGVRGKKSIQNKRPYDVSFRGKFIGVRGKKDLKNSGAQEIKFLLNEPWPKRRMQTGFIGMRGKKWGNDEGILDSEENSDVPMPN</sequence>
<organism evidence="2 3">
    <name type="scientific">Euphydryas editha</name>
    <name type="common">Edith's checkerspot</name>
    <dbReference type="NCBI Taxonomy" id="104508"/>
    <lineage>
        <taxon>Eukaryota</taxon>
        <taxon>Metazoa</taxon>
        <taxon>Ecdysozoa</taxon>
        <taxon>Arthropoda</taxon>
        <taxon>Hexapoda</taxon>
        <taxon>Insecta</taxon>
        <taxon>Pterygota</taxon>
        <taxon>Neoptera</taxon>
        <taxon>Endopterygota</taxon>
        <taxon>Lepidoptera</taxon>
        <taxon>Glossata</taxon>
        <taxon>Ditrysia</taxon>
        <taxon>Papilionoidea</taxon>
        <taxon>Nymphalidae</taxon>
        <taxon>Nymphalinae</taxon>
        <taxon>Euphydryas</taxon>
    </lineage>
</organism>
<name>A0AAU9U6B4_EUPED</name>
<feature type="chain" id="PRO_5043650615" description="Tachykinin" evidence="1">
    <location>
        <begin position="22"/>
        <end position="259"/>
    </location>
</feature>